<dbReference type="OrthoDB" id="196140at2759"/>
<dbReference type="EMBL" id="JH767149">
    <property type="protein sequence ID" value="EQC36019.1"/>
    <property type="molecule type" value="Genomic_DNA"/>
</dbReference>
<dbReference type="PANTHER" id="PTHR34062:SF1">
    <property type="entry name" value="NADH-UBIQUINONE OXIDOREDUCTASE 21KDA SUBUNIT N-TERMINAL DOMAIN-CONTAINING PROTEIN"/>
    <property type="match status" value="1"/>
</dbReference>
<gene>
    <name evidence="2" type="ORF">SDRG_06757</name>
</gene>
<dbReference type="AlphaFoldDB" id="T0QDS2"/>
<name>T0QDS2_SAPDV</name>
<dbReference type="Proteomes" id="UP000030762">
    <property type="component" value="Unassembled WGS sequence"/>
</dbReference>
<dbReference type="Pfam" id="PF10785">
    <property type="entry name" value="NADH-u_ox-rdase"/>
    <property type="match status" value="1"/>
</dbReference>
<reference evidence="2 3" key="1">
    <citation type="submission" date="2012-04" db="EMBL/GenBank/DDBJ databases">
        <title>The Genome Sequence of Saprolegnia declina VS20.</title>
        <authorList>
            <consortium name="The Broad Institute Genome Sequencing Platform"/>
            <person name="Russ C."/>
            <person name="Nusbaum C."/>
            <person name="Tyler B."/>
            <person name="van West P."/>
            <person name="Dieguez-Uribeondo J."/>
            <person name="de Bruijn I."/>
            <person name="Tripathy S."/>
            <person name="Jiang R."/>
            <person name="Young S.K."/>
            <person name="Zeng Q."/>
            <person name="Gargeya S."/>
            <person name="Fitzgerald M."/>
            <person name="Haas B."/>
            <person name="Abouelleil A."/>
            <person name="Alvarado L."/>
            <person name="Arachchi H.M."/>
            <person name="Berlin A."/>
            <person name="Chapman S.B."/>
            <person name="Goldberg J."/>
            <person name="Griggs A."/>
            <person name="Gujja S."/>
            <person name="Hansen M."/>
            <person name="Howarth C."/>
            <person name="Imamovic A."/>
            <person name="Larimer J."/>
            <person name="McCowen C."/>
            <person name="Montmayeur A."/>
            <person name="Murphy C."/>
            <person name="Neiman D."/>
            <person name="Pearson M."/>
            <person name="Priest M."/>
            <person name="Roberts A."/>
            <person name="Saif S."/>
            <person name="Shea T."/>
            <person name="Sisk P."/>
            <person name="Sykes S."/>
            <person name="Wortman J."/>
            <person name="Nusbaum C."/>
            <person name="Birren B."/>
        </authorList>
    </citation>
    <scope>NUCLEOTIDE SEQUENCE [LARGE SCALE GENOMIC DNA]</scope>
    <source>
        <strain evidence="2 3">VS20</strain>
    </source>
</reference>
<keyword evidence="3" id="KW-1185">Reference proteome</keyword>
<feature type="domain" description="NADH-ubiquinone oxidoreductase 21kDa subunit N-terminal" evidence="1">
    <location>
        <begin position="22"/>
        <end position="102"/>
    </location>
</feature>
<evidence type="ECO:0000313" key="3">
    <source>
        <dbReference type="Proteomes" id="UP000030762"/>
    </source>
</evidence>
<protein>
    <recommendedName>
        <fullName evidence="1">NADH-ubiquinone oxidoreductase 21kDa subunit N-terminal domain-containing protein</fullName>
    </recommendedName>
</protein>
<dbReference type="PANTHER" id="PTHR34062">
    <property type="entry name" value="OXIDOREDUCTASE 21 KDA SUBUNIT, PUTATIVE (AFU_ORTHOLOGUE AFUA_4G04750)-RELATED"/>
    <property type="match status" value="1"/>
</dbReference>
<accession>T0QDS2</accession>
<dbReference type="OMA" id="GFAVVCQ"/>
<evidence type="ECO:0000313" key="2">
    <source>
        <dbReference type="EMBL" id="EQC36019.1"/>
    </source>
</evidence>
<dbReference type="VEuPathDB" id="FungiDB:SDRG_06757"/>
<sequence length="141" mass="15163">MLSDLFSGERKTPKPFVDPRLPQFPVIDANPPLHKILQATRPDDGLSFAFIVASMFLAGHKVPDKSVSALFRKRTAFGAAFAGALGGFAVVCQMGQARLQGFARNEVEIAKFGLATPSPAAPEETASTEEDIMQTISVLSW</sequence>
<dbReference type="InParanoid" id="T0QDS2"/>
<dbReference type="GeneID" id="19947484"/>
<organism evidence="2 3">
    <name type="scientific">Saprolegnia diclina (strain VS20)</name>
    <dbReference type="NCBI Taxonomy" id="1156394"/>
    <lineage>
        <taxon>Eukaryota</taxon>
        <taxon>Sar</taxon>
        <taxon>Stramenopiles</taxon>
        <taxon>Oomycota</taxon>
        <taxon>Saprolegniomycetes</taxon>
        <taxon>Saprolegniales</taxon>
        <taxon>Saprolegniaceae</taxon>
        <taxon>Saprolegnia</taxon>
    </lineage>
</organism>
<dbReference type="RefSeq" id="XP_008610781.1">
    <property type="nucleotide sequence ID" value="XM_008612559.1"/>
</dbReference>
<evidence type="ECO:0000259" key="1">
    <source>
        <dbReference type="Pfam" id="PF10785"/>
    </source>
</evidence>
<dbReference type="InterPro" id="IPR019721">
    <property type="entry name" value="NADH-UbQ_OxRdtase_su21_N"/>
</dbReference>
<dbReference type="InterPro" id="IPR053229">
    <property type="entry name" value="NADH-Q_oxidrdct_subunit"/>
</dbReference>
<proteinExistence type="predicted"/>